<name>A0A4Y9YJW2_9AGAM</name>
<evidence type="ECO:0000259" key="4">
    <source>
        <dbReference type="Pfam" id="PF00561"/>
    </source>
</evidence>
<reference evidence="5 6" key="1">
    <citation type="submission" date="2019-02" db="EMBL/GenBank/DDBJ databases">
        <title>Genome sequencing of the rare red list fungi Dentipellis fragilis.</title>
        <authorList>
            <person name="Buettner E."/>
            <person name="Kellner H."/>
        </authorList>
    </citation>
    <scope>NUCLEOTIDE SEQUENCE [LARGE SCALE GENOMIC DNA]</scope>
    <source>
        <strain evidence="5 6">DSM 105465</strain>
    </source>
</reference>
<dbReference type="Proteomes" id="UP000298327">
    <property type="component" value="Unassembled WGS sequence"/>
</dbReference>
<dbReference type="OrthoDB" id="408373at2759"/>
<dbReference type="InterPro" id="IPR000639">
    <property type="entry name" value="Epox_hydrolase-like"/>
</dbReference>
<feature type="signal peptide" evidence="3">
    <location>
        <begin position="1"/>
        <end position="17"/>
    </location>
</feature>
<keyword evidence="1" id="KW-0378">Hydrolase</keyword>
<keyword evidence="6" id="KW-1185">Reference proteome</keyword>
<evidence type="ECO:0000256" key="3">
    <source>
        <dbReference type="SAM" id="SignalP"/>
    </source>
</evidence>
<dbReference type="InterPro" id="IPR000073">
    <property type="entry name" value="AB_hydrolase_1"/>
</dbReference>
<comment type="similarity">
    <text evidence="2">Belongs to the AB hydrolase superfamily. Epoxide hydrolase family.</text>
</comment>
<dbReference type="SUPFAM" id="SSF53474">
    <property type="entry name" value="alpha/beta-Hydrolases"/>
    <property type="match status" value="1"/>
</dbReference>
<evidence type="ECO:0000256" key="2">
    <source>
        <dbReference type="ARBA" id="ARBA00038334"/>
    </source>
</evidence>
<dbReference type="InterPro" id="IPR029058">
    <property type="entry name" value="AB_hydrolase_fold"/>
</dbReference>
<dbReference type="Gene3D" id="3.40.50.1820">
    <property type="entry name" value="alpha/beta hydrolase"/>
    <property type="match status" value="1"/>
</dbReference>
<keyword evidence="3" id="KW-0732">Signal</keyword>
<feature type="domain" description="AB hydrolase-1" evidence="4">
    <location>
        <begin position="65"/>
        <end position="164"/>
    </location>
</feature>
<gene>
    <name evidence="5" type="ORF">EVG20_g6854</name>
</gene>
<evidence type="ECO:0000313" key="6">
    <source>
        <dbReference type="Proteomes" id="UP000298327"/>
    </source>
</evidence>
<dbReference type="EMBL" id="SEOQ01000483">
    <property type="protein sequence ID" value="TFY61993.1"/>
    <property type="molecule type" value="Genomic_DNA"/>
</dbReference>
<accession>A0A4Y9YJW2</accession>
<dbReference type="Pfam" id="PF00561">
    <property type="entry name" value="Abhydrolase_1"/>
    <property type="match status" value="1"/>
</dbReference>
<protein>
    <recommendedName>
        <fullName evidence="4">AB hydrolase-1 domain-containing protein</fullName>
    </recommendedName>
</protein>
<evidence type="ECO:0000313" key="5">
    <source>
        <dbReference type="EMBL" id="TFY61993.1"/>
    </source>
</evidence>
<organism evidence="5 6">
    <name type="scientific">Dentipellis fragilis</name>
    <dbReference type="NCBI Taxonomy" id="205917"/>
    <lineage>
        <taxon>Eukaryota</taxon>
        <taxon>Fungi</taxon>
        <taxon>Dikarya</taxon>
        <taxon>Basidiomycota</taxon>
        <taxon>Agaricomycotina</taxon>
        <taxon>Agaricomycetes</taxon>
        <taxon>Russulales</taxon>
        <taxon>Hericiaceae</taxon>
        <taxon>Dentipellis</taxon>
    </lineage>
</organism>
<feature type="chain" id="PRO_5021302886" description="AB hydrolase-1 domain-containing protein" evidence="3">
    <location>
        <begin position="18"/>
        <end position="402"/>
    </location>
</feature>
<dbReference type="PRINTS" id="PR00412">
    <property type="entry name" value="EPOXHYDRLASE"/>
</dbReference>
<dbReference type="GO" id="GO:0016787">
    <property type="term" value="F:hydrolase activity"/>
    <property type="evidence" value="ECO:0007669"/>
    <property type="project" value="UniProtKB-KW"/>
</dbReference>
<sequence>MLKLAFLLLAVTCSTLAQPDIGKGPFDPRAYTKKVAKCPAVNRAEEKKVEIDIHYADINPTAKRTLLLVHGWPSLWSSWKYQIQDLQDEYRLIVPDQRGFGASTHPGDVKTSGTMIDLAGDLTCVLANAGVHNAICIGHDWGSQVCYEAGRERPDIFTALAGAALPVRPFPLHFFALTHILPPIEVHAPGRPFVPIAALVPSFPHLAYQVFLDSTPDAAAAELRADTRRFLRGTLRDVASPPPPKFLTYTDSFMKGWDGIDPIAPIPFFTPDEEDYWVEQYEIQNLVNTLQFYSTGACSFIQNRKLYHDYAVAQANQTLPQPVLTVLPNDDPVIDGPTAVRLLHTEDYIPNLTIETMPGAHWLHMEHPERFNKILRKWLAGLEKGTTGAAGKAEETGAHDEL</sequence>
<evidence type="ECO:0000256" key="1">
    <source>
        <dbReference type="ARBA" id="ARBA00022801"/>
    </source>
</evidence>
<dbReference type="PANTHER" id="PTHR43329">
    <property type="entry name" value="EPOXIDE HYDROLASE"/>
    <property type="match status" value="1"/>
</dbReference>
<comment type="caution">
    <text evidence="5">The sequence shown here is derived from an EMBL/GenBank/DDBJ whole genome shotgun (WGS) entry which is preliminary data.</text>
</comment>
<dbReference type="STRING" id="205917.A0A4Y9YJW2"/>
<proteinExistence type="inferred from homology"/>
<dbReference type="AlphaFoldDB" id="A0A4Y9YJW2"/>